<dbReference type="Pfam" id="PF01476">
    <property type="entry name" value="LysM"/>
    <property type="match status" value="2"/>
</dbReference>
<dbReference type="InterPro" id="IPR011990">
    <property type="entry name" value="TPR-like_helical_dom_sf"/>
</dbReference>
<dbReference type="PANTHER" id="PTHR34700:SF4">
    <property type="entry name" value="PHAGE-LIKE ELEMENT PBSX PROTEIN XKDP"/>
    <property type="match status" value="1"/>
</dbReference>
<protein>
    <submittedName>
        <fullName evidence="5">Membrane protein</fullName>
    </submittedName>
</protein>
<reference evidence="5 6" key="1">
    <citation type="submission" date="2018-12" db="EMBL/GenBank/DDBJ databases">
        <title>Draft genome sequence of Embleya hyalina NBRC 13850T.</title>
        <authorList>
            <person name="Komaki H."/>
            <person name="Hosoyama A."/>
            <person name="Kimura A."/>
            <person name="Ichikawa N."/>
            <person name="Tamura T."/>
        </authorList>
    </citation>
    <scope>NUCLEOTIDE SEQUENCE [LARGE SCALE GENOMIC DNA]</scope>
    <source>
        <strain evidence="5 6">NBRC 13850</strain>
    </source>
</reference>
<evidence type="ECO:0000256" key="1">
    <source>
        <dbReference type="ARBA" id="ARBA00023012"/>
    </source>
</evidence>
<feature type="compositionally biased region" description="Basic and acidic residues" evidence="2">
    <location>
        <begin position="960"/>
        <end position="970"/>
    </location>
</feature>
<feature type="region of interest" description="Disordered" evidence="2">
    <location>
        <begin position="1246"/>
        <end position="1273"/>
    </location>
</feature>
<name>A0A401YSP8_9ACTN</name>
<evidence type="ECO:0000313" key="5">
    <source>
        <dbReference type="EMBL" id="GCD97585.1"/>
    </source>
</evidence>
<dbReference type="GO" id="GO:0000160">
    <property type="term" value="P:phosphorelay signal transduction system"/>
    <property type="evidence" value="ECO:0007669"/>
    <property type="project" value="UniProtKB-KW"/>
</dbReference>
<gene>
    <name evidence="5" type="ORF">EHYA_05280</name>
</gene>
<feature type="region of interest" description="Disordered" evidence="2">
    <location>
        <begin position="860"/>
        <end position="1005"/>
    </location>
</feature>
<accession>A0A401YSP8</accession>
<feature type="domain" description="LysM" evidence="4">
    <location>
        <begin position="192"/>
        <end position="239"/>
    </location>
</feature>
<feature type="transmembrane region" description="Helical" evidence="3">
    <location>
        <begin position="134"/>
        <end position="154"/>
    </location>
</feature>
<dbReference type="Gene3D" id="1.10.10.10">
    <property type="entry name" value="Winged helix-like DNA-binding domain superfamily/Winged helix DNA-binding domain"/>
    <property type="match status" value="1"/>
</dbReference>
<keyword evidence="3" id="KW-1133">Transmembrane helix</keyword>
<feature type="region of interest" description="Disordered" evidence="2">
    <location>
        <begin position="1021"/>
        <end position="1058"/>
    </location>
</feature>
<dbReference type="Gene3D" id="3.10.350.10">
    <property type="entry name" value="LysM domain"/>
    <property type="match status" value="2"/>
</dbReference>
<dbReference type="SUPFAM" id="SSF81995">
    <property type="entry name" value="beta-sandwich domain of Sec23/24"/>
    <property type="match status" value="1"/>
</dbReference>
<feature type="region of interest" description="Disordered" evidence="2">
    <location>
        <begin position="256"/>
        <end position="285"/>
    </location>
</feature>
<dbReference type="RefSeq" id="WP_126639548.1">
    <property type="nucleotide sequence ID" value="NZ_BIFH01000024.1"/>
</dbReference>
<feature type="region of interest" description="Disordered" evidence="2">
    <location>
        <begin position="308"/>
        <end position="443"/>
    </location>
</feature>
<feature type="compositionally biased region" description="Low complexity" evidence="2">
    <location>
        <begin position="1255"/>
        <end position="1273"/>
    </location>
</feature>
<feature type="compositionally biased region" description="Low complexity" evidence="2">
    <location>
        <begin position="1159"/>
        <end position="1177"/>
    </location>
</feature>
<dbReference type="InterPro" id="IPR052196">
    <property type="entry name" value="Bact_Kbp"/>
</dbReference>
<evidence type="ECO:0000256" key="3">
    <source>
        <dbReference type="SAM" id="Phobius"/>
    </source>
</evidence>
<keyword evidence="3" id="KW-0812">Transmembrane</keyword>
<feature type="region of interest" description="Disordered" evidence="2">
    <location>
        <begin position="1113"/>
        <end position="1197"/>
    </location>
</feature>
<evidence type="ECO:0000259" key="4">
    <source>
        <dbReference type="PROSITE" id="PS51782"/>
    </source>
</evidence>
<dbReference type="CDD" id="cd00118">
    <property type="entry name" value="LysM"/>
    <property type="match status" value="2"/>
</dbReference>
<dbReference type="InterPro" id="IPR005158">
    <property type="entry name" value="BTAD"/>
</dbReference>
<feature type="compositionally biased region" description="Polar residues" evidence="2">
    <location>
        <begin position="1183"/>
        <end position="1192"/>
    </location>
</feature>
<feature type="compositionally biased region" description="Low complexity" evidence="2">
    <location>
        <begin position="897"/>
        <end position="907"/>
    </location>
</feature>
<dbReference type="EMBL" id="BIFH01000024">
    <property type="protein sequence ID" value="GCD97585.1"/>
    <property type="molecule type" value="Genomic_DNA"/>
</dbReference>
<dbReference type="Proteomes" id="UP000286931">
    <property type="component" value="Unassembled WGS sequence"/>
</dbReference>
<feature type="transmembrane region" description="Helical" evidence="3">
    <location>
        <begin position="90"/>
        <end position="113"/>
    </location>
</feature>
<feature type="compositionally biased region" description="Low complexity" evidence="2">
    <location>
        <begin position="340"/>
        <end position="354"/>
    </location>
</feature>
<keyword evidence="3" id="KW-0472">Membrane</keyword>
<comment type="caution">
    <text evidence="5">The sequence shown here is derived from an EMBL/GenBank/DDBJ whole genome shotgun (WGS) entry which is preliminary data.</text>
</comment>
<proteinExistence type="predicted"/>
<feature type="compositionally biased region" description="Pro residues" evidence="2">
    <location>
        <begin position="371"/>
        <end position="382"/>
    </location>
</feature>
<feature type="transmembrane region" description="Helical" evidence="3">
    <location>
        <begin position="34"/>
        <end position="62"/>
    </location>
</feature>
<keyword evidence="6" id="KW-1185">Reference proteome</keyword>
<feature type="region of interest" description="Disordered" evidence="2">
    <location>
        <begin position="1"/>
        <end position="26"/>
    </location>
</feature>
<feature type="domain" description="LysM" evidence="4">
    <location>
        <begin position="276"/>
        <end position="332"/>
    </location>
</feature>
<dbReference type="InterPro" id="IPR036779">
    <property type="entry name" value="LysM_dom_sf"/>
</dbReference>
<sequence length="1606" mass="166899">MTVTQGPRPGAGPGTGAHARNRADRGRRRGPGRFLFDLIRGLLSLVVLLALLVGLPASLVVATTDVLPHRLPALDEIGKILTQPDDGRGFLAALALVFWGAWLCFAVSVIVEIPAQLRGLSAPRIRGLGWSQKAAGALIGGIMLMLPAGTALAAGEAQAAPQLPEHVSSAPSRAVEQEIPVRVQDPGPTAGPTHTVQRGDSLWTIAEERLGDGKRWNEIARLNDGKTMANGQRFDSADYVEEGWVLALPANAGPPAEVKAAHAPESPGEEHKALPTTVTVKPGDTLSDIAEELLGDGDRYPEIFAANKDQPQSGGAALTDPNSIQPGWTLSIPGGGGADPAPQQQPPQQQQQPPQQQPPQQQPPAQQQPQQQPPVQQPPAEPQKPFVETPPQIAKQDPIVVPNAPAGAGAPGAASSETPKKADNTNPTGSRAEAPSPGGDESSVPVGALALGAVGAAAVLGALLVRRRLQQSVRRDGRRIAMPVPAAADLEQQLRATETPDALDLFDRTLRTLCARMSDTGRTLPLIDSVQLTDRQLELHLAAPSPPLYPFEAVHGDHMHWTCPADAELLHTSAAANVPAPYPALAVLGETDDGRQLLVDLESLGVIGLTDGSGEDNLAVLRALAVELLSNVWSDDLCVTVVGFGRELRDVEREGRQQLRYAYSLDEALSRLATWSDEVVGLLDDAKLTSPRQARTKGILPDTWPPEIVLSLEPLTEAHVPHIQRLTNAYPRAAAAIVAPVHSEPWLSGLGVTRLPTVPGVVTPSRINTDVHVQRLEDPQYQALVSMFTVSKDLDGVPADEVLIPGQRPEREPESVEVGVGAGGGSMSSAAWSAVGGMERPARVGGATVADVAAEFEVSPGYYQPDPTDPEPDERVFGAPGWSAPTPRRAGRGGSGSASDTGSWGTAVFPVAGMPLAPPERIERGGGSPEDTGSLPLPWLPDDQHEDAGPGPGDTAHATAEAERAAEPELFRSAAGSDGPPSAPTREYASPPVAGPESAPAGEPGHAVAAEAAYTQQSYAEPPYAEPPYPHPAYGGEASVPPSFEEPIADGSVRAGSAHAEPIADEAVVVAPGHEEPAPESAEFVARAAEASGFGTPDFADSTLGEPVFGALAAPEAGSAPGPATPPAEFSFGGDGHDDTGLEGVDDPEDHPHASAGDAGQSAEPTAAAEAPDEGTAVPIDARTSTGEQTPSWDVADAPEGTYETYAAHAANGHGGVRADVLSGAGVHVLGPDDEVDLMEGRGRERIAPAPTEPGPAAAGPAASGPASSGSVASGSAVAAAGAVGAADVVGGVEMPSAEYWGAPGQVHEAPTAADSGMFPVVAPEVEPAADAPEVGSAWDVAPPVAALPAEAPAAIGRAAEGFAPTYPEIRILGQVDLIGVGEEVEHGRRARLTELAAWIALHPGRPLTELDAAVWPLGVTATARNSAISQLRRWVGTSQDGTSHLPAAAGAEGYAFGPGFACDWFRFRELVAPGLYGSHEVAMDYARALDIVRDAPFDGVGPRRYVWAEPFRQQMIAEIVDVAARLADYHLDNHDPQAAKRACSVGLVVCPESQMLYRTMFRATHITGDRAELDYYVDRLDGLLAGLGAEPEPLTVELLRDLLDD</sequence>
<evidence type="ECO:0000256" key="2">
    <source>
        <dbReference type="SAM" id="MobiDB-lite"/>
    </source>
</evidence>
<dbReference type="InterPro" id="IPR036388">
    <property type="entry name" value="WH-like_DNA-bd_sf"/>
</dbReference>
<dbReference type="Gene3D" id="1.25.40.10">
    <property type="entry name" value="Tetratricopeptide repeat domain"/>
    <property type="match status" value="1"/>
</dbReference>
<evidence type="ECO:0000313" key="6">
    <source>
        <dbReference type="Proteomes" id="UP000286931"/>
    </source>
</evidence>
<feature type="compositionally biased region" description="Low complexity" evidence="2">
    <location>
        <begin position="1113"/>
        <end position="1122"/>
    </location>
</feature>
<feature type="compositionally biased region" description="Low complexity" evidence="2">
    <location>
        <begin position="404"/>
        <end position="414"/>
    </location>
</feature>
<dbReference type="OrthoDB" id="8444614at2"/>
<dbReference type="SMART" id="SM01043">
    <property type="entry name" value="BTAD"/>
    <property type="match status" value="1"/>
</dbReference>
<dbReference type="PANTHER" id="PTHR34700">
    <property type="entry name" value="POTASSIUM BINDING PROTEIN KBP"/>
    <property type="match status" value="1"/>
</dbReference>
<organism evidence="5 6">
    <name type="scientific">Embleya hyalina</name>
    <dbReference type="NCBI Taxonomy" id="516124"/>
    <lineage>
        <taxon>Bacteria</taxon>
        <taxon>Bacillati</taxon>
        <taxon>Actinomycetota</taxon>
        <taxon>Actinomycetes</taxon>
        <taxon>Kitasatosporales</taxon>
        <taxon>Streptomycetaceae</taxon>
        <taxon>Embleya</taxon>
    </lineage>
</organism>
<keyword evidence="1" id="KW-0902">Two-component regulatory system</keyword>
<dbReference type="SMART" id="SM00257">
    <property type="entry name" value="LysM"/>
    <property type="match status" value="2"/>
</dbReference>
<dbReference type="PROSITE" id="PS51782">
    <property type="entry name" value="LYSM"/>
    <property type="match status" value="2"/>
</dbReference>
<dbReference type="InterPro" id="IPR018392">
    <property type="entry name" value="LysM"/>
</dbReference>